<feature type="domain" description="Glycosyltransferase 2-like" evidence="5">
    <location>
        <begin position="113"/>
        <end position="331"/>
    </location>
</feature>
<keyword evidence="4" id="KW-1133">Transmembrane helix</keyword>
<keyword evidence="7" id="KW-1185">Reference proteome</keyword>
<evidence type="ECO:0000256" key="2">
    <source>
        <dbReference type="ARBA" id="ARBA00022676"/>
    </source>
</evidence>
<feature type="transmembrane region" description="Helical" evidence="4">
    <location>
        <begin position="288"/>
        <end position="308"/>
    </location>
</feature>
<dbReference type="Pfam" id="PF13632">
    <property type="entry name" value="Glyco_trans_2_3"/>
    <property type="match status" value="1"/>
</dbReference>
<keyword evidence="4" id="KW-0472">Membrane</keyword>
<keyword evidence="3 6" id="KW-0808">Transferase</keyword>
<protein>
    <submittedName>
        <fullName evidence="6">Glycosyltransferase</fullName>
    </submittedName>
</protein>
<name>A0A845ANW1_9SPHN</name>
<dbReference type="AlphaFoldDB" id="A0A845ANW1"/>
<evidence type="ECO:0000256" key="4">
    <source>
        <dbReference type="SAM" id="Phobius"/>
    </source>
</evidence>
<reference evidence="6 7" key="1">
    <citation type="submission" date="2019-12" db="EMBL/GenBank/DDBJ databases">
        <title>Genomic-based taxomic classification of the family Erythrobacteraceae.</title>
        <authorList>
            <person name="Xu L."/>
        </authorList>
    </citation>
    <scope>NUCLEOTIDE SEQUENCE [LARGE SCALE GENOMIC DNA]</scope>
    <source>
        <strain evidence="6 7">KEMB 9005-328</strain>
    </source>
</reference>
<evidence type="ECO:0000259" key="5">
    <source>
        <dbReference type="Pfam" id="PF13632"/>
    </source>
</evidence>
<evidence type="ECO:0000313" key="6">
    <source>
        <dbReference type="EMBL" id="MXP28658.1"/>
    </source>
</evidence>
<feature type="transmembrane region" description="Helical" evidence="4">
    <location>
        <begin position="347"/>
        <end position="364"/>
    </location>
</feature>
<comment type="caution">
    <text evidence="6">The sequence shown here is derived from an EMBL/GenBank/DDBJ whole genome shotgun (WGS) entry which is preliminary data.</text>
</comment>
<dbReference type="Proteomes" id="UP000439780">
    <property type="component" value="Unassembled WGS sequence"/>
</dbReference>
<dbReference type="GO" id="GO:0016757">
    <property type="term" value="F:glycosyltransferase activity"/>
    <property type="evidence" value="ECO:0007669"/>
    <property type="project" value="UniProtKB-KW"/>
</dbReference>
<sequence length="385" mass="41249">MPLTILCLELLAGLWSGSGGTLGGTPKSISVLIPAHDEATGIAATVEALKSVAPRNTQILVVADNCSDDTAERARTAGAQVIERHDTVARGKGYALAFGRDYLAEQAGGPPDVVIVLDADCRLGEGSLEALSAIALQRGTPTQAINLISPDLGAPPMVQISSFAMLVKNLFRSRGMQRLGGAALLTGTGMALPWQRIANAKLATGSIVEDLALGIELTREGYPPYLVEHAHVRSAPADMRDALQQRKRWEHGFLDCLKNLALPVFSKGLKRWSRAEILLGLHLMVPPLALTMAVASMSFVVVCLLGWLGAQIAPAVILGILLAVAVALVLLAWLIEGQAFLSAKTLLRIPLYVLWKIPIYASFLRKPQANWNRTPRRNDQGSEDK</sequence>
<dbReference type="InterPro" id="IPR029044">
    <property type="entry name" value="Nucleotide-diphossugar_trans"/>
</dbReference>
<dbReference type="InterPro" id="IPR001173">
    <property type="entry name" value="Glyco_trans_2-like"/>
</dbReference>
<dbReference type="SUPFAM" id="SSF53448">
    <property type="entry name" value="Nucleotide-diphospho-sugar transferases"/>
    <property type="match status" value="1"/>
</dbReference>
<evidence type="ECO:0000313" key="7">
    <source>
        <dbReference type="Proteomes" id="UP000439780"/>
    </source>
</evidence>
<dbReference type="PANTHER" id="PTHR43630:SF1">
    <property type="entry name" value="POLY-BETA-1,6-N-ACETYL-D-GLUCOSAMINE SYNTHASE"/>
    <property type="match status" value="1"/>
</dbReference>
<comment type="similarity">
    <text evidence="1">Belongs to the glycosyltransferase 2 family.</text>
</comment>
<evidence type="ECO:0000256" key="1">
    <source>
        <dbReference type="ARBA" id="ARBA00006739"/>
    </source>
</evidence>
<dbReference type="CDD" id="cd06438">
    <property type="entry name" value="EpsO_like"/>
    <property type="match status" value="1"/>
</dbReference>
<feature type="transmembrane region" description="Helical" evidence="4">
    <location>
        <begin position="315"/>
        <end position="335"/>
    </location>
</feature>
<gene>
    <name evidence="6" type="ORF">GRI58_07475</name>
</gene>
<dbReference type="OrthoDB" id="9797391at2"/>
<evidence type="ECO:0000256" key="3">
    <source>
        <dbReference type="ARBA" id="ARBA00022679"/>
    </source>
</evidence>
<dbReference type="PANTHER" id="PTHR43630">
    <property type="entry name" value="POLY-BETA-1,6-N-ACETYL-D-GLUCOSAMINE SYNTHASE"/>
    <property type="match status" value="1"/>
</dbReference>
<organism evidence="6 7">
    <name type="scientific">Qipengyuania algicida</name>
    <dbReference type="NCBI Taxonomy" id="1836209"/>
    <lineage>
        <taxon>Bacteria</taxon>
        <taxon>Pseudomonadati</taxon>
        <taxon>Pseudomonadota</taxon>
        <taxon>Alphaproteobacteria</taxon>
        <taxon>Sphingomonadales</taxon>
        <taxon>Erythrobacteraceae</taxon>
        <taxon>Qipengyuania</taxon>
    </lineage>
</organism>
<keyword evidence="4" id="KW-0812">Transmembrane</keyword>
<accession>A0A845ANW1</accession>
<dbReference type="Gene3D" id="3.90.550.10">
    <property type="entry name" value="Spore Coat Polysaccharide Biosynthesis Protein SpsA, Chain A"/>
    <property type="match status" value="1"/>
</dbReference>
<keyword evidence="2" id="KW-0328">Glycosyltransferase</keyword>
<dbReference type="EMBL" id="WTYA01000005">
    <property type="protein sequence ID" value="MXP28658.1"/>
    <property type="molecule type" value="Genomic_DNA"/>
</dbReference>
<proteinExistence type="inferred from homology"/>